<dbReference type="Pfam" id="PF22669">
    <property type="entry name" value="Exo_endo_phos2"/>
    <property type="match status" value="1"/>
</dbReference>
<dbReference type="AlphaFoldDB" id="A0A2I0VU54"/>
<comment type="similarity">
    <text evidence="1">Belongs to the inositol polyphosphate 5-phosphatase family.</text>
</comment>
<name>A0A2I0VU54_9ASPA</name>
<evidence type="ECO:0000256" key="1">
    <source>
        <dbReference type="ARBA" id="ARBA00010768"/>
    </source>
</evidence>
<evidence type="ECO:0000313" key="5">
    <source>
        <dbReference type="EMBL" id="PKU66933.1"/>
    </source>
</evidence>
<evidence type="ECO:0000259" key="4">
    <source>
        <dbReference type="SMART" id="SM00128"/>
    </source>
</evidence>
<dbReference type="GO" id="GO:0034485">
    <property type="term" value="F:phosphatidylinositol-3,4,5-trisphosphate 5-phosphatase activity"/>
    <property type="evidence" value="ECO:0007669"/>
    <property type="project" value="TreeGrafter"/>
</dbReference>
<reference evidence="5 6" key="1">
    <citation type="journal article" date="2016" name="Sci. Rep.">
        <title>The Dendrobium catenatum Lindl. genome sequence provides insights into polysaccharide synthase, floral development and adaptive evolution.</title>
        <authorList>
            <person name="Zhang G.Q."/>
            <person name="Xu Q."/>
            <person name="Bian C."/>
            <person name="Tsai W.C."/>
            <person name="Yeh C.M."/>
            <person name="Liu K.W."/>
            <person name="Yoshida K."/>
            <person name="Zhang L.S."/>
            <person name="Chang S.B."/>
            <person name="Chen F."/>
            <person name="Shi Y."/>
            <person name="Su Y.Y."/>
            <person name="Zhang Y.Q."/>
            <person name="Chen L.J."/>
            <person name="Yin Y."/>
            <person name="Lin M."/>
            <person name="Huang H."/>
            <person name="Deng H."/>
            <person name="Wang Z.W."/>
            <person name="Zhu S.L."/>
            <person name="Zhao X."/>
            <person name="Deng C."/>
            <person name="Niu S.C."/>
            <person name="Huang J."/>
            <person name="Wang M."/>
            <person name="Liu G.H."/>
            <person name="Yang H.J."/>
            <person name="Xiao X.J."/>
            <person name="Hsiao Y.Y."/>
            <person name="Wu W.L."/>
            <person name="Chen Y.Y."/>
            <person name="Mitsuda N."/>
            <person name="Ohme-Takagi M."/>
            <person name="Luo Y.B."/>
            <person name="Van de Peer Y."/>
            <person name="Liu Z.J."/>
        </authorList>
    </citation>
    <scope>NUCLEOTIDE SEQUENCE [LARGE SCALE GENOMIC DNA]</scope>
    <source>
        <tissue evidence="5">The whole plant</tissue>
    </source>
</reference>
<gene>
    <name evidence="5" type="primary">CVP2</name>
    <name evidence="5" type="ORF">MA16_Dca018936</name>
</gene>
<keyword evidence="2" id="KW-0378">Hydrolase</keyword>
<dbReference type="Gene3D" id="3.60.10.10">
    <property type="entry name" value="Endonuclease/exonuclease/phosphatase"/>
    <property type="match status" value="1"/>
</dbReference>
<proteinExistence type="inferred from homology"/>
<dbReference type="SMART" id="SM00128">
    <property type="entry name" value="IPPc"/>
    <property type="match status" value="1"/>
</dbReference>
<feature type="region of interest" description="Disordered" evidence="3">
    <location>
        <begin position="18"/>
        <end position="44"/>
    </location>
</feature>
<feature type="domain" description="Inositol polyphosphate-related phosphatase" evidence="4">
    <location>
        <begin position="67"/>
        <end position="466"/>
    </location>
</feature>
<dbReference type="STRING" id="906689.A0A2I0VU54"/>
<reference evidence="5 6" key="2">
    <citation type="journal article" date="2017" name="Nature">
        <title>The Apostasia genome and the evolution of orchids.</title>
        <authorList>
            <person name="Zhang G.Q."/>
            <person name="Liu K.W."/>
            <person name="Li Z."/>
            <person name="Lohaus R."/>
            <person name="Hsiao Y.Y."/>
            <person name="Niu S.C."/>
            <person name="Wang J.Y."/>
            <person name="Lin Y.C."/>
            <person name="Xu Q."/>
            <person name="Chen L.J."/>
            <person name="Yoshida K."/>
            <person name="Fujiwara S."/>
            <person name="Wang Z.W."/>
            <person name="Zhang Y.Q."/>
            <person name="Mitsuda N."/>
            <person name="Wang M."/>
            <person name="Liu G.H."/>
            <person name="Pecoraro L."/>
            <person name="Huang H.X."/>
            <person name="Xiao X.J."/>
            <person name="Lin M."/>
            <person name="Wu X.Y."/>
            <person name="Wu W.L."/>
            <person name="Chen Y.Y."/>
            <person name="Chang S.B."/>
            <person name="Sakamoto S."/>
            <person name="Ohme-Takagi M."/>
            <person name="Yagi M."/>
            <person name="Zeng S.J."/>
            <person name="Shen C.Y."/>
            <person name="Yeh C.M."/>
            <person name="Luo Y.B."/>
            <person name="Tsai W.C."/>
            <person name="Van de Peer Y."/>
            <person name="Liu Z.J."/>
        </authorList>
    </citation>
    <scope>NUCLEOTIDE SEQUENCE [LARGE SCALE GENOMIC DNA]</scope>
    <source>
        <tissue evidence="5">The whole plant</tissue>
    </source>
</reference>
<dbReference type="InterPro" id="IPR036691">
    <property type="entry name" value="Endo/exonu/phosph_ase_sf"/>
</dbReference>
<dbReference type="PANTHER" id="PTHR45666">
    <property type="entry name" value="TYPE IV INOSITOL POLYPHOSPHATE 5-PHOSPHATASE 9"/>
    <property type="match status" value="1"/>
</dbReference>
<dbReference type="PANTHER" id="PTHR45666:SF20">
    <property type="entry name" value="TYPE I INOSITOL POLYPHOSPHATE 5-PHOSPHATASE 10"/>
    <property type="match status" value="1"/>
</dbReference>
<dbReference type="EMBL" id="KZ503235">
    <property type="protein sequence ID" value="PKU66933.1"/>
    <property type="molecule type" value="Genomic_DNA"/>
</dbReference>
<sequence>MSEKTVWCDKLRKSLTSKNVEEKESRPFEAKELPPDHHHDKVDSSAQINSSVFSNFSSPVSDIFDSQTFRIFVSTWNVGGNSPCAGLNLNEFLPLDDGSDIYVLGFQEIVPLNAGNVFVSEDNEPASKWLDLIDQALNRPLGSTVDSSQSSSSSYSTNKTFRRDQTVQLKACNCPSKVKKKSYRKACFSCRFSYDFDSDDGEPEKGEDETSSLDDNEVVLTMKLNNRRRYSYIVSKQMVGIFITIWAKKELVGHLSHLQISCVGRGIMGRLGNKGCISVSMSLHQTSFCFICCHLASGEKEGDELKRNSDVRKISKNTHFQRICKNHHRINPKKILDHDRVIWLGDLNYRISLSYLETKRLLEQNDWDALLEKDQLRIERESGRVFNGWKEGKIYFAPTYKYSNNSDSYSGENVTSKSKRRTPAWCDRILWHGNGIAQLFYIRGESKLSDHRPVFAGFSVDVEVLDDRFRKEISASNMKVGVEELLPNLNNIFS</sequence>
<accession>A0A2I0VU54</accession>
<feature type="compositionally biased region" description="Basic and acidic residues" evidence="3">
    <location>
        <begin position="19"/>
        <end position="43"/>
    </location>
</feature>
<protein>
    <submittedName>
        <fullName evidence="5">Type I inositol 1,4,5-trisphosphate 5-phosphatase CVP2</fullName>
    </submittedName>
</protein>
<dbReference type="OrthoDB" id="62798at2759"/>
<organism evidence="5 6">
    <name type="scientific">Dendrobium catenatum</name>
    <dbReference type="NCBI Taxonomy" id="906689"/>
    <lineage>
        <taxon>Eukaryota</taxon>
        <taxon>Viridiplantae</taxon>
        <taxon>Streptophyta</taxon>
        <taxon>Embryophyta</taxon>
        <taxon>Tracheophyta</taxon>
        <taxon>Spermatophyta</taxon>
        <taxon>Magnoliopsida</taxon>
        <taxon>Liliopsida</taxon>
        <taxon>Asparagales</taxon>
        <taxon>Orchidaceae</taxon>
        <taxon>Epidendroideae</taxon>
        <taxon>Malaxideae</taxon>
        <taxon>Dendrobiinae</taxon>
        <taxon>Dendrobium</taxon>
    </lineage>
</organism>
<dbReference type="GO" id="GO:0004445">
    <property type="term" value="F:inositol-polyphosphate 5-phosphatase activity"/>
    <property type="evidence" value="ECO:0007669"/>
    <property type="project" value="InterPro"/>
</dbReference>
<dbReference type="InterPro" id="IPR045849">
    <property type="entry name" value="IP5P_plant"/>
</dbReference>
<dbReference type="InterPro" id="IPR000300">
    <property type="entry name" value="IPPc"/>
</dbReference>
<evidence type="ECO:0000256" key="2">
    <source>
        <dbReference type="ARBA" id="ARBA00022801"/>
    </source>
</evidence>
<evidence type="ECO:0000313" key="6">
    <source>
        <dbReference type="Proteomes" id="UP000233837"/>
    </source>
</evidence>
<dbReference type="GO" id="GO:0004439">
    <property type="term" value="F:phosphatidylinositol-4,5-bisphosphate 5-phosphatase activity"/>
    <property type="evidence" value="ECO:0007669"/>
    <property type="project" value="TreeGrafter"/>
</dbReference>
<dbReference type="Proteomes" id="UP000233837">
    <property type="component" value="Unassembled WGS sequence"/>
</dbReference>
<keyword evidence="6" id="KW-1185">Reference proteome</keyword>
<dbReference type="SUPFAM" id="SSF56219">
    <property type="entry name" value="DNase I-like"/>
    <property type="match status" value="1"/>
</dbReference>
<dbReference type="GO" id="GO:0046856">
    <property type="term" value="P:phosphatidylinositol dephosphorylation"/>
    <property type="evidence" value="ECO:0007669"/>
    <property type="project" value="InterPro"/>
</dbReference>
<evidence type="ECO:0000256" key="3">
    <source>
        <dbReference type="SAM" id="MobiDB-lite"/>
    </source>
</evidence>